<sequence>MSSANITCFRARTSRPAILFNDGSPEKPNFPASFVLCATFNHPWLCRCCGTHFSGGSDTISLRRASLNSDTIRTLMMVKQRLHLARNAVKEIL</sequence>
<dbReference type="EMBL" id="JARKIE010000110">
    <property type="protein sequence ID" value="KAJ7683190.1"/>
    <property type="molecule type" value="Genomic_DNA"/>
</dbReference>
<name>A0AAD7D7E7_MYCRO</name>
<dbReference type="AlphaFoldDB" id="A0AAD7D7E7"/>
<dbReference type="Proteomes" id="UP001221757">
    <property type="component" value="Unassembled WGS sequence"/>
</dbReference>
<protein>
    <submittedName>
        <fullName evidence="1">Uncharacterized protein</fullName>
    </submittedName>
</protein>
<proteinExistence type="predicted"/>
<keyword evidence="2" id="KW-1185">Reference proteome</keyword>
<organism evidence="1 2">
    <name type="scientific">Mycena rosella</name>
    <name type="common">Pink bonnet</name>
    <name type="synonym">Agaricus rosellus</name>
    <dbReference type="NCBI Taxonomy" id="1033263"/>
    <lineage>
        <taxon>Eukaryota</taxon>
        <taxon>Fungi</taxon>
        <taxon>Dikarya</taxon>
        <taxon>Basidiomycota</taxon>
        <taxon>Agaricomycotina</taxon>
        <taxon>Agaricomycetes</taxon>
        <taxon>Agaricomycetidae</taxon>
        <taxon>Agaricales</taxon>
        <taxon>Marasmiineae</taxon>
        <taxon>Mycenaceae</taxon>
        <taxon>Mycena</taxon>
    </lineage>
</organism>
<gene>
    <name evidence="1" type="ORF">B0H17DRAFT_1228373</name>
</gene>
<evidence type="ECO:0000313" key="1">
    <source>
        <dbReference type="EMBL" id="KAJ7683190.1"/>
    </source>
</evidence>
<accession>A0AAD7D7E7</accession>
<reference evidence="1" key="1">
    <citation type="submission" date="2023-03" db="EMBL/GenBank/DDBJ databases">
        <title>Massive genome expansion in bonnet fungi (Mycena s.s.) driven by repeated elements and novel gene families across ecological guilds.</title>
        <authorList>
            <consortium name="Lawrence Berkeley National Laboratory"/>
            <person name="Harder C.B."/>
            <person name="Miyauchi S."/>
            <person name="Viragh M."/>
            <person name="Kuo A."/>
            <person name="Thoen E."/>
            <person name="Andreopoulos B."/>
            <person name="Lu D."/>
            <person name="Skrede I."/>
            <person name="Drula E."/>
            <person name="Henrissat B."/>
            <person name="Morin E."/>
            <person name="Kohler A."/>
            <person name="Barry K."/>
            <person name="LaButti K."/>
            <person name="Morin E."/>
            <person name="Salamov A."/>
            <person name="Lipzen A."/>
            <person name="Mereny Z."/>
            <person name="Hegedus B."/>
            <person name="Baldrian P."/>
            <person name="Stursova M."/>
            <person name="Weitz H."/>
            <person name="Taylor A."/>
            <person name="Grigoriev I.V."/>
            <person name="Nagy L.G."/>
            <person name="Martin F."/>
            <person name="Kauserud H."/>
        </authorList>
    </citation>
    <scope>NUCLEOTIDE SEQUENCE</scope>
    <source>
        <strain evidence="1">CBHHK067</strain>
    </source>
</reference>
<evidence type="ECO:0000313" key="2">
    <source>
        <dbReference type="Proteomes" id="UP001221757"/>
    </source>
</evidence>
<comment type="caution">
    <text evidence="1">The sequence shown here is derived from an EMBL/GenBank/DDBJ whole genome shotgun (WGS) entry which is preliminary data.</text>
</comment>